<dbReference type="Proteomes" id="UP000796880">
    <property type="component" value="Unassembled WGS sequence"/>
</dbReference>
<accession>A0A8K0H684</accession>
<protein>
    <submittedName>
        <fullName evidence="1">Uncharacterized protein</fullName>
    </submittedName>
</protein>
<organism evidence="1 2">
    <name type="scientific">Rhamnella rubrinervis</name>
    <dbReference type="NCBI Taxonomy" id="2594499"/>
    <lineage>
        <taxon>Eukaryota</taxon>
        <taxon>Viridiplantae</taxon>
        <taxon>Streptophyta</taxon>
        <taxon>Embryophyta</taxon>
        <taxon>Tracheophyta</taxon>
        <taxon>Spermatophyta</taxon>
        <taxon>Magnoliopsida</taxon>
        <taxon>eudicotyledons</taxon>
        <taxon>Gunneridae</taxon>
        <taxon>Pentapetalae</taxon>
        <taxon>rosids</taxon>
        <taxon>fabids</taxon>
        <taxon>Rosales</taxon>
        <taxon>Rhamnaceae</taxon>
        <taxon>rhamnoid group</taxon>
        <taxon>Rhamneae</taxon>
        <taxon>Rhamnella</taxon>
    </lineage>
</organism>
<keyword evidence="2" id="KW-1185">Reference proteome</keyword>
<gene>
    <name evidence="1" type="ORF">FNV43_RR11552</name>
</gene>
<sequence>MEVVVVVKDKKTAHTGEENERAVVVRSSREQNLVAALWGVVGLTYTVSTAEASRVIGQVLDSLKVYIKKTKAKQSKATATESLSLTIVCLCLGYNIQVLNLKDKELEEEVGFGNEVHVAVHVRGCKETRVGRRNCTVLWDPSVLGRN</sequence>
<comment type="caution">
    <text evidence="1">The sequence shown here is derived from an EMBL/GenBank/DDBJ whole genome shotgun (WGS) entry which is preliminary data.</text>
</comment>
<proteinExistence type="predicted"/>
<dbReference type="AlphaFoldDB" id="A0A8K0H684"/>
<reference evidence="1" key="1">
    <citation type="submission" date="2020-03" db="EMBL/GenBank/DDBJ databases">
        <title>A high-quality chromosome-level genome assembly of a woody plant with both climbing and erect habits, Rhamnella rubrinervis.</title>
        <authorList>
            <person name="Lu Z."/>
            <person name="Yang Y."/>
            <person name="Zhu X."/>
            <person name="Sun Y."/>
        </authorList>
    </citation>
    <scope>NUCLEOTIDE SEQUENCE</scope>
    <source>
        <strain evidence="1">BYM</strain>
        <tissue evidence="1">Leaf</tissue>
    </source>
</reference>
<evidence type="ECO:0000313" key="2">
    <source>
        <dbReference type="Proteomes" id="UP000796880"/>
    </source>
</evidence>
<evidence type="ECO:0000313" key="1">
    <source>
        <dbReference type="EMBL" id="KAF3446373.1"/>
    </source>
</evidence>
<dbReference type="EMBL" id="VOIH02000005">
    <property type="protein sequence ID" value="KAF3446373.1"/>
    <property type="molecule type" value="Genomic_DNA"/>
</dbReference>
<name>A0A8K0H684_9ROSA</name>